<evidence type="ECO:0008006" key="5">
    <source>
        <dbReference type="Google" id="ProtNLM"/>
    </source>
</evidence>
<organism evidence="3 4">
    <name type="scientific">Elysia chlorotica</name>
    <name type="common">Eastern emerald elysia</name>
    <name type="synonym">Sea slug</name>
    <dbReference type="NCBI Taxonomy" id="188477"/>
    <lineage>
        <taxon>Eukaryota</taxon>
        <taxon>Metazoa</taxon>
        <taxon>Spiralia</taxon>
        <taxon>Lophotrochozoa</taxon>
        <taxon>Mollusca</taxon>
        <taxon>Gastropoda</taxon>
        <taxon>Heterobranchia</taxon>
        <taxon>Euthyneura</taxon>
        <taxon>Panpulmonata</taxon>
        <taxon>Sacoglossa</taxon>
        <taxon>Placobranchoidea</taxon>
        <taxon>Plakobranchidae</taxon>
        <taxon>Elysia</taxon>
    </lineage>
</organism>
<dbReference type="CDD" id="cd03192">
    <property type="entry name" value="GST_C_Sigma_like"/>
    <property type="match status" value="1"/>
</dbReference>
<accession>A0A433U0P6</accession>
<dbReference type="SFLD" id="SFLDG01205">
    <property type="entry name" value="AMPS.1"/>
    <property type="match status" value="1"/>
</dbReference>
<evidence type="ECO:0000259" key="2">
    <source>
        <dbReference type="PROSITE" id="PS50405"/>
    </source>
</evidence>
<dbReference type="PANTHER" id="PTHR11571">
    <property type="entry name" value="GLUTATHIONE S-TRANSFERASE"/>
    <property type="match status" value="1"/>
</dbReference>
<dbReference type="PROSITE" id="PS50404">
    <property type="entry name" value="GST_NTER"/>
    <property type="match status" value="1"/>
</dbReference>
<dbReference type="InterPro" id="IPR036282">
    <property type="entry name" value="Glutathione-S-Trfase_C_sf"/>
</dbReference>
<dbReference type="GO" id="GO:0006749">
    <property type="term" value="P:glutathione metabolic process"/>
    <property type="evidence" value="ECO:0007669"/>
    <property type="project" value="TreeGrafter"/>
</dbReference>
<dbReference type="InterPro" id="IPR010987">
    <property type="entry name" value="Glutathione-S-Trfase_C-like"/>
</dbReference>
<name>A0A433U0P6_ELYCH</name>
<dbReference type="OrthoDB" id="414243at2759"/>
<sequence length="207" mass="23673">MATIKLHYFPVRCRAEVTRLVLHYAKRDFVDHHVTFSDWPAFKPGTPFGSLPYMELGDEVFGQGQAIASYVAREADLYGSSNLDALKIEQLQQLREDLIVEEVNTWSQTDEAKKARFKKRMHEDVYPKFLAQCEKLIKENQAKTESKYTVGDKLSLADFIIFEGTENVRQQNASLLDGYPRVKAVSALVAALDNLKDYLAKRPVWVI</sequence>
<dbReference type="SFLD" id="SFLDS00019">
    <property type="entry name" value="Glutathione_Transferase_(cytos"/>
    <property type="match status" value="1"/>
</dbReference>
<dbReference type="EMBL" id="RQTK01000112">
    <property type="protein sequence ID" value="RUS87370.1"/>
    <property type="molecule type" value="Genomic_DNA"/>
</dbReference>
<proteinExistence type="predicted"/>
<dbReference type="InterPro" id="IPR040079">
    <property type="entry name" value="Glutathione_S-Trfase"/>
</dbReference>
<dbReference type="Gene3D" id="3.40.30.10">
    <property type="entry name" value="Glutaredoxin"/>
    <property type="match status" value="1"/>
</dbReference>
<dbReference type="Gene3D" id="1.20.1050.10">
    <property type="match status" value="1"/>
</dbReference>
<keyword evidence="4" id="KW-1185">Reference proteome</keyword>
<dbReference type="Proteomes" id="UP000271974">
    <property type="component" value="Unassembled WGS sequence"/>
</dbReference>
<dbReference type="PROSITE" id="PS50405">
    <property type="entry name" value="GST_CTER"/>
    <property type="match status" value="1"/>
</dbReference>
<dbReference type="SFLD" id="SFLDG00363">
    <property type="entry name" value="AMPS_(cytGST):_Alpha-__Mu-__Pi"/>
    <property type="match status" value="1"/>
</dbReference>
<reference evidence="3 4" key="1">
    <citation type="submission" date="2019-01" db="EMBL/GenBank/DDBJ databases">
        <title>A draft genome assembly of the solar-powered sea slug Elysia chlorotica.</title>
        <authorList>
            <person name="Cai H."/>
            <person name="Li Q."/>
            <person name="Fang X."/>
            <person name="Li J."/>
            <person name="Curtis N.E."/>
            <person name="Altenburger A."/>
            <person name="Shibata T."/>
            <person name="Feng M."/>
            <person name="Maeda T."/>
            <person name="Schwartz J.A."/>
            <person name="Shigenobu S."/>
            <person name="Lundholm N."/>
            <person name="Nishiyama T."/>
            <person name="Yang H."/>
            <person name="Hasebe M."/>
            <person name="Li S."/>
            <person name="Pierce S.K."/>
            <person name="Wang J."/>
        </authorList>
    </citation>
    <scope>NUCLEOTIDE SEQUENCE [LARGE SCALE GENOMIC DNA]</scope>
    <source>
        <strain evidence="3">EC2010</strain>
        <tissue evidence="3">Whole organism of an adult</tissue>
    </source>
</reference>
<comment type="caution">
    <text evidence="3">The sequence shown here is derived from an EMBL/GenBank/DDBJ whole genome shotgun (WGS) entry which is preliminary data.</text>
</comment>
<dbReference type="InterPro" id="IPR036249">
    <property type="entry name" value="Thioredoxin-like_sf"/>
</dbReference>
<feature type="domain" description="GST C-terminal" evidence="2">
    <location>
        <begin position="81"/>
        <end position="207"/>
    </location>
</feature>
<dbReference type="InterPro" id="IPR004046">
    <property type="entry name" value="GST_C"/>
</dbReference>
<feature type="domain" description="GST N-terminal" evidence="1">
    <location>
        <begin position="2"/>
        <end position="79"/>
    </location>
</feature>
<evidence type="ECO:0000313" key="4">
    <source>
        <dbReference type="Proteomes" id="UP000271974"/>
    </source>
</evidence>
<dbReference type="InterPro" id="IPR004045">
    <property type="entry name" value="Glutathione_S-Trfase_N"/>
</dbReference>
<dbReference type="SUPFAM" id="SSF47616">
    <property type="entry name" value="GST C-terminal domain-like"/>
    <property type="match status" value="1"/>
</dbReference>
<dbReference type="InterPro" id="IPR050213">
    <property type="entry name" value="GST_superfamily"/>
</dbReference>
<dbReference type="AlphaFoldDB" id="A0A433U0P6"/>
<dbReference type="SUPFAM" id="SSF52833">
    <property type="entry name" value="Thioredoxin-like"/>
    <property type="match status" value="1"/>
</dbReference>
<evidence type="ECO:0000259" key="1">
    <source>
        <dbReference type="PROSITE" id="PS50404"/>
    </source>
</evidence>
<dbReference type="GO" id="GO:0004364">
    <property type="term" value="F:glutathione transferase activity"/>
    <property type="evidence" value="ECO:0007669"/>
    <property type="project" value="TreeGrafter"/>
</dbReference>
<gene>
    <name evidence="3" type="ORF">EGW08_004824</name>
</gene>
<dbReference type="Pfam" id="PF14497">
    <property type="entry name" value="GST_C_3"/>
    <property type="match status" value="1"/>
</dbReference>
<dbReference type="Pfam" id="PF02798">
    <property type="entry name" value="GST_N"/>
    <property type="match status" value="1"/>
</dbReference>
<dbReference type="STRING" id="188477.A0A433U0P6"/>
<protein>
    <recommendedName>
        <fullName evidence="5">Glutathione transferase</fullName>
    </recommendedName>
</protein>
<dbReference type="CDD" id="cd03039">
    <property type="entry name" value="GST_N_Sigma_like"/>
    <property type="match status" value="1"/>
</dbReference>
<evidence type="ECO:0000313" key="3">
    <source>
        <dbReference type="EMBL" id="RUS87370.1"/>
    </source>
</evidence>